<dbReference type="Gene3D" id="1.10.287.1080">
    <property type="entry name" value="MazG-like"/>
    <property type="match status" value="1"/>
</dbReference>
<dbReference type="UniPathway" id="UPA00031">
    <property type="reaction ID" value="UER00007"/>
</dbReference>
<comment type="pathway">
    <text evidence="2 8">Amino-acid biosynthesis; L-histidine biosynthesis; L-histidine from 5-phospho-alpha-D-ribose 1-diphosphate: step 2/9.</text>
</comment>
<protein>
    <recommendedName>
        <fullName evidence="8">Phosphoribosyl-ATP pyrophosphatase</fullName>
        <shortName evidence="8">PRA-PH</shortName>
        <ecNumber evidence="8">3.6.1.31</ecNumber>
    </recommendedName>
</protein>
<dbReference type="InterPro" id="IPR021130">
    <property type="entry name" value="PRib-ATP_PPHydrolase-like"/>
</dbReference>
<evidence type="ECO:0000256" key="6">
    <source>
        <dbReference type="ARBA" id="ARBA00022840"/>
    </source>
</evidence>
<sequence length="92" mass="10502">MTIDELYKIIKDRQLKMPEGSYVASLFKAGQDRIIQKVGEESTEVVIAAKNSDKQKVISEVADLWFHLLVMLVSLNIDPKEILAELEKRKKS</sequence>
<evidence type="ECO:0000256" key="2">
    <source>
        <dbReference type="ARBA" id="ARBA00005204"/>
    </source>
</evidence>
<organism evidence="9 10">
    <name type="scientific">Candidatus Roizmanbacteria bacterium CG_4_10_14_3_um_filter_33_21</name>
    <dbReference type="NCBI Taxonomy" id="1974830"/>
    <lineage>
        <taxon>Bacteria</taxon>
        <taxon>Candidatus Roizmaniibacteriota</taxon>
    </lineage>
</organism>
<evidence type="ECO:0000256" key="8">
    <source>
        <dbReference type="HAMAP-Rule" id="MF_01020"/>
    </source>
</evidence>
<dbReference type="SUPFAM" id="SSF101386">
    <property type="entry name" value="all-alpha NTP pyrophosphatases"/>
    <property type="match status" value="1"/>
</dbReference>
<dbReference type="EC" id="3.6.1.31" evidence="8"/>
<comment type="caution">
    <text evidence="9">The sequence shown here is derived from an EMBL/GenBank/DDBJ whole genome shotgun (WGS) entry which is preliminary data.</text>
</comment>
<evidence type="ECO:0000256" key="1">
    <source>
        <dbReference type="ARBA" id="ARBA00001460"/>
    </source>
</evidence>
<proteinExistence type="inferred from homology"/>
<dbReference type="EMBL" id="PFJI01000014">
    <property type="protein sequence ID" value="PIX74503.1"/>
    <property type="molecule type" value="Genomic_DNA"/>
</dbReference>
<keyword evidence="8" id="KW-0963">Cytoplasm</keyword>
<dbReference type="NCBIfam" id="TIGR03188">
    <property type="entry name" value="histidine_hisI"/>
    <property type="match status" value="1"/>
</dbReference>
<evidence type="ECO:0000256" key="4">
    <source>
        <dbReference type="ARBA" id="ARBA00022741"/>
    </source>
</evidence>
<reference evidence="10" key="1">
    <citation type="submission" date="2017-09" db="EMBL/GenBank/DDBJ databases">
        <title>Depth-based differentiation of microbial function through sediment-hosted aquifers and enrichment of novel symbionts in the deep terrestrial subsurface.</title>
        <authorList>
            <person name="Probst A.J."/>
            <person name="Ladd B."/>
            <person name="Jarett J.K."/>
            <person name="Geller-Mcgrath D.E."/>
            <person name="Sieber C.M.K."/>
            <person name="Emerson J.B."/>
            <person name="Anantharaman K."/>
            <person name="Thomas B.C."/>
            <person name="Malmstrom R."/>
            <person name="Stieglmeier M."/>
            <person name="Klingl A."/>
            <person name="Woyke T."/>
            <person name="Ryan C.M."/>
            <person name="Banfield J.F."/>
        </authorList>
    </citation>
    <scope>NUCLEOTIDE SEQUENCE [LARGE SCALE GENOMIC DNA]</scope>
</reference>
<keyword evidence="4 8" id="KW-0547">Nucleotide-binding</keyword>
<dbReference type="InterPro" id="IPR008179">
    <property type="entry name" value="HisE"/>
</dbReference>
<name>A0A2M7M1B4_9BACT</name>
<dbReference type="AlphaFoldDB" id="A0A2M7M1B4"/>
<dbReference type="NCBIfam" id="NF001611">
    <property type="entry name" value="PRK00400.1-3"/>
    <property type="match status" value="1"/>
</dbReference>
<dbReference type="GO" id="GO:0004636">
    <property type="term" value="F:phosphoribosyl-ATP diphosphatase activity"/>
    <property type="evidence" value="ECO:0007669"/>
    <property type="project" value="UniProtKB-UniRule"/>
</dbReference>
<keyword evidence="3 8" id="KW-0028">Amino-acid biosynthesis</keyword>
<dbReference type="Pfam" id="PF01503">
    <property type="entry name" value="PRA-PH"/>
    <property type="match status" value="1"/>
</dbReference>
<evidence type="ECO:0000256" key="7">
    <source>
        <dbReference type="ARBA" id="ARBA00023102"/>
    </source>
</evidence>
<dbReference type="GO" id="GO:0005524">
    <property type="term" value="F:ATP binding"/>
    <property type="evidence" value="ECO:0007669"/>
    <property type="project" value="UniProtKB-KW"/>
</dbReference>
<comment type="subcellular location">
    <subcellularLocation>
        <location evidence="8">Cytoplasm</location>
    </subcellularLocation>
</comment>
<dbReference type="Proteomes" id="UP000229708">
    <property type="component" value="Unassembled WGS sequence"/>
</dbReference>
<keyword evidence="7 8" id="KW-0368">Histidine biosynthesis</keyword>
<comment type="similarity">
    <text evidence="8">Belongs to the PRA-PH family.</text>
</comment>
<evidence type="ECO:0000313" key="10">
    <source>
        <dbReference type="Proteomes" id="UP000229708"/>
    </source>
</evidence>
<evidence type="ECO:0000256" key="5">
    <source>
        <dbReference type="ARBA" id="ARBA00022801"/>
    </source>
</evidence>
<comment type="catalytic activity">
    <reaction evidence="1 8">
        <text>1-(5-phospho-beta-D-ribosyl)-ATP + H2O = 1-(5-phospho-beta-D-ribosyl)-5'-AMP + diphosphate + H(+)</text>
        <dbReference type="Rhea" id="RHEA:22828"/>
        <dbReference type="ChEBI" id="CHEBI:15377"/>
        <dbReference type="ChEBI" id="CHEBI:15378"/>
        <dbReference type="ChEBI" id="CHEBI:33019"/>
        <dbReference type="ChEBI" id="CHEBI:59457"/>
        <dbReference type="ChEBI" id="CHEBI:73183"/>
        <dbReference type="EC" id="3.6.1.31"/>
    </reaction>
</comment>
<dbReference type="CDD" id="cd11534">
    <property type="entry name" value="NTP-PPase_HisIE_like"/>
    <property type="match status" value="1"/>
</dbReference>
<keyword evidence="5 8" id="KW-0378">Hydrolase</keyword>
<dbReference type="HAMAP" id="MF_01020">
    <property type="entry name" value="HisE"/>
    <property type="match status" value="1"/>
</dbReference>
<keyword evidence="6 8" id="KW-0067">ATP-binding</keyword>
<dbReference type="PANTHER" id="PTHR42945">
    <property type="entry name" value="HISTIDINE BIOSYNTHESIS BIFUNCTIONAL PROTEIN"/>
    <property type="match status" value="1"/>
</dbReference>
<evidence type="ECO:0000313" key="9">
    <source>
        <dbReference type="EMBL" id="PIX74503.1"/>
    </source>
</evidence>
<dbReference type="PANTHER" id="PTHR42945:SF1">
    <property type="entry name" value="HISTIDINE BIOSYNTHESIS BIFUNCTIONAL PROTEIN HIS7"/>
    <property type="match status" value="1"/>
</dbReference>
<dbReference type="FunFam" id="1.10.287.1080:FF:000002">
    <property type="entry name" value="Histidine biosynthesis bifunctional protein HisIE"/>
    <property type="match status" value="1"/>
</dbReference>
<evidence type="ECO:0000256" key="3">
    <source>
        <dbReference type="ARBA" id="ARBA00022605"/>
    </source>
</evidence>
<gene>
    <name evidence="8" type="primary">hisE</name>
    <name evidence="9" type="ORF">COZ39_00320</name>
</gene>
<accession>A0A2M7M1B4</accession>
<dbReference type="GO" id="GO:0000105">
    <property type="term" value="P:L-histidine biosynthetic process"/>
    <property type="evidence" value="ECO:0007669"/>
    <property type="project" value="UniProtKB-UniRule"/>
</dbReference>
<dbReference type="GO" id="GO:0005737">
    <property type="term" value="C:cytoplasm"/>
    <property type="evidence" value="ECO:0007669"/>
    <property type="project" value="UniProtKB-SubCell"/>
</dbReference>